<dbReference type="Gene3D" id="2.60.40.1120">
    <property type="entry name" value="Carboxypeptidase-like, regulatory domain"/>
    <property type="match status" value="2"/>
</dbReference>
<dbReference type="GO" id="GO:0030246">
    <property type="term" value="F:carbohydrate binding"/>
    <property type="evidence" value="ECO:0007669"/>
    <property type="project" value="InterPro"/>
</dbReference>
<dbReference type="InterPro" id="IPR013784">
    <property type="entry name" value="Carb-bd-like_fold"/>
</dbReference>
<organism evidence="1 2">
    <name type="scientific">Nocardioides oleivorans</name>
    <dbReference type="NCBI Taxonomy" id="273676"/>
    <lineage>
        <taxon>Bacteria</taxon>
        <taxon>Bacillati</taxon>
        <taxon>Actinomycetota</taxon>
        <taxon>Actinomycetes</taxon>
        <taxon>Propionibacteriales</taxon>
        <taxon>Nocardioidaceae</taxon>
        <taxon>Nocardioides</taxon>
    </lineage>
</organism>
<protein>
    <submittedName>
        <fullName evidence="1">Carboxypeptidase regulatory-like domain-containing protein</fullName>
    </submittedName>
</protein>
<dbReference type="InterPro" id="IPR008969">
    <property type="entry name" value="CarboxyPept-like_regulatory"/>
</dbReference>
<gene>
    <name evidence="1" type="ORF">EUA93_16360</name>
</gene>
<dbReference type="SUPFAM" id="SSF49464">
    <property type="entry name" value="Carboxypeptidase regulatory domain-like"/>
    <property type="match status" value="1"/>
</dbReference>
<keyword evidence="2" id="KW-1185">Reference proteome</keyword>
<proteinExistence type="predicted"/>
<dbReference type="Gene3D" id="2.60.40.2700">
    <property type="match status" value="2"/>
</dbReference>
<name>A0A4V1RKB7_9ACTN</name>
<dbReference type="SUPFAM" id="SSF49452">
    <property type="entry name" value="Starch-binding domain-like"/>
    <property type="match status" value="1"/>
</dbReference>
<evidence type="ECO:0000313" key="1">
    <source>
        <dbReference type="EMBL" id="RYB91722.1"/>
    </source>
</evidence>
<keyword evidence="1" id="KW-0645">Protease</keyword>
<dbReference type="OrthoDB" id="3775116at2"/>
<keyword evidence="1" id="KW-0378">Hydrolase</keyword>
<keyword evidence="1" id="KW-0121">Carboxypeptidase</keyword>
<dbReference type="AlphaFoldDB" id="A0A4V1RKB7"/>
<reference evidence="1 2" key="1">
    <citation type="submission" date="2019-01" db="EMBL/GenBank/DDBJ databases">
        <title>Novel species of Nocardioides.</title>
        <authorList>
            <person name="Liu Q."/>
            <person name="Xin Y.-H."/>
        </authorList>
    </citation>
    <scope>NUCLEOTIDE SEQUENCE [LARGE SCALE GENOMIC DNA]</scope>
    <source>
        <strain evidence="1 2">CGMCC 4.6882</strain>
    </source>
</reference>
<dbReference type="EMBL" id="SDWT01000002">
    <property type="protein sequence ID" value="RYB91722.1"/>
    <property type="molecule type" value="Genomic_DNA"/>
</dbReference>
<comment type="caution">
    <text evidence="1">The sequence shown here is derived from an EMBL/GenBank/DDBJ whole genome shotgun (WGS) entry which is preliminary data.</text>
</comment>
<evidence type="ECO:0000313" key="2">
    <source>
        <dbReference type="Proteomes" id="UP000294071"/>
    </source>
</evidence>
<sequence>MRWFAAKGPRGRGRRHSVRTVKPSLRARAVVLLLLGLLGPLLVVAPAQAAPAPGAGAGTTTGRITGTVTGTDGALSGDVTVQAYARTGSTWTDVSGWVSLNPGSTGHYSVALPAGEYKIRFSSYSTYNTEYFDDSPDLAGARVLTVVAGGTVAGVDAELTLASRVAGTVTDPAGGPVASAYVAAQTRSTEPGHPWREVKGVYTRTDGTYDLGVPAGTYRLRFMPGEGAPLAPQFYGDAATADTSQDVVVGVDDAIYGFDAQLAAEGTVSGTVTDEAGAPLENAEVQLDLLVGSTWVSGGGAKTDEHGAYTAHRLRRGTYRALILGSDFGEYWPNQGREEDAGRIEVVAGAAVTGIDAQLIDQEHDEKALLVRTDPTISGAPAVGSVLTADPGVWTPTDVTLSYQWVRGRDDIPGATSSTYTLTAADVGSYVTVDVVASHPGYRDYFFHSFWIEAIGPVVAPPTPVVTPGVPAPAPVPATAPVITFSKKIGITGARKVGSTLRLKNSSALVTRSAVTYRIQWYAGSRKITKATGSRLKVTNALRGKSISVRVAATSGATTTSITVKAGLIRG</sequence>
<dbReference type="GO" id="GO:0004180">
    <property type="term" value="F:carboxypeptidase activity"/>
    <property type="evidence" value="ECO:0007669"/>
    <property type="project" value="UniProtKB-KW"/>
</dbReference>
<dbReference type="Proteomes" id="UP000294071">
    <property type="component" value="Unassembled WGS sequence"/>
</dbReference>
<dbReference type="Pfam" id="PF13620">
    <property type="entry name" value="CarboxypepD_reg"/>
    <property type="match status" value="2"/>
</dbReference>
<accession>A0A4V1RKB7</accession>